<proteinExistence type="predicted"/>
<comment type="caution">
    <text evidence="1">The sequence shown here is derived from an EMBL/GenBank/DDBJ whole genome shotgun (WGS) entry which is preliminary data.</text>
</comment>
<keyword evidence="2" id="KW-1185">Reference proteome</keyword>
<dbReference type="EMBL" id="VSRR010001229">
    <property type="protein sequence ID" value="MPC23602.1"/>
    <property type="molecule type" value="Genomic_DNA"/>
</dbReference>
<evidence type="ECO:0000313" key="2">
    <source>
        <dbReference type="Proteomes" id="UP000324222"/>
    </source>
</evidence>
<accession>A0A5B7DPN6</accession>
<sequence length="84" mass="9205">MLDEGSWAGTGLERGGGVERMRDGAGAVVWCAVVWYDIIECNVQANQQIWTHCEQVLHGHSSPGDRIIAVESVMLSTVHQITNQ</sequence>
<name>A0A5B7DPN6_PORTR</name>
<reference evidence="1 2" key="1">
    <citation type="submission" date="2019-05" db="EMBL/GenBank/DDBJ databases">
        <title>Another draft genome of Portunus trituberculatus and its Hox gene families provides insights of decapod evolution.</title>
        <authorList>
            <person name="Jeong J.-H."/>
            <person name="Song I."/>
            <person name="Kim S."/>
            <person name="Choi T."/>
            <person name="Kim D."/>
            <person name="Ryu S."/>
            <person name="Kim W."/>
        </authorList>
    </citation>
    <scope>NUCLEOTIDE SEQUENCE [LARGE SCALE GENOMIC DNA]</scope>
    <source>
        <tissue evidence="1">Muscle</tissue>
    </source>
</reference>
<gene>
    <name evidence="1" type="ORF">E2C01_016659</name>
</gene>
<organism evidence="1 2">
    <name type="scientific">Portunus trituberculatus</name>
    <name type="common">Swimming crab</name>
    <name type="synonym">Neptunus trituberculatus</name>
    <dbReference type="NCBI Taxonomy" id="210409"/>
    <lineage>
        <taxon>Eukaryota</taxon>
        <taxon>Metazoa</taxon>
        <taxon>Ecdysozoa</taxon>
        <taxon>Arthropoda</taxon>
        <taxon>Crustacea</taxon>
        <taxon>Multicrustacea</taxon>
        <taxon>Malacostraca</taxon>
        <taxon>Eumalacostraca</taxon>
        <taxon>Eucarida</taxon>
        <taxon>Decapoda</taxon>
        <taxon>Pleocyemata</taxon>
        <taxon>Brachyura</taxon>
        <taxon>Eubrachyura</taxon>
        <taxon>Portunoidea</taxon>
        <taxon>Portunidae</taxon>
        <taxon>Portuninae</taxon>
        <taxon>Portunus</taxon>
    </lineage>
</organism>
<dbReference type="AlphaFoldDB" id="A0A5B7DPN6"/>
<protein>
    <submittedName>
        <fullName evidence="1">Uncharacterized protein</fullName>
    </submittedName>
</protein>
<dbReference type="Proteomes" id="UP000324222">
    <property type="component" value="Unassembled WGS sequence"/>
</dbReference>
<evidence type="ECO:0000313" key="1">
    <source>
        <dbReference type="EMBL" id="MPC23602.1"/>
    </source>
</evidence>